<dbReference type="InterPro" id="IPR011990">
    <property type="entry name" value="TPR-like_helical_dom_sf"/>
</dbReference>
<keyword evidence="13" id="KW-1185">Reference proteome</keyword>
<comment type="caution">
    <text evidence="12">The sequence shown here is derived from an EMBL/GenBank/DDBJ whole genome shotgun (WGS) entry which is preliminary data.</text>
</comment>
<keyword evidence="5" id="KW-0997">Cell inner membrane</keyword>
<dbReference type="GO" id="GO:0006779">
    <property type="term" value="P:porphyrin-containing compound biosynthetic process"/>
    <property type="evidence" value="ECO:0007669"/>
    <property type="project" value="UniProtKB-KW"/>
</dbReference>
<sequence>MRALFWTLLLFVLAVVLALLSRVNTGYAILIVPPYRIDISFNTFVFLTVLAFIVAYFIIRAAATTLALPQKVRDYHRSKRRNAAQKSLLDALLAYFEGRYSRAERLASQTLELEESPQSRAISALLAAAAADSIKNTDKRDAYLARSELATPDTHLARLMVQASLQLKAHRYEEALETLHTAKNIAPKLTTALRLELTARQQLGQFAHVLPLIAQLEKSEAINPVQAEQLRKHAFTRQLRDEVQELVLFRRFWNKLPADYRLDSKMALTAARKLTDWQQWQDSREVLTQALQHGWEPALVLALSQLPTDAPADEVLARVQQAEAWLEQHPQDASLLLALGRLCRQQQLWGKARSYLEASLAVAPSAVTHIELARLLTQLDEASTAQLHFEAAASAVEQALADQDD</sequence>
<keyword evidence="8 10" id="KW-0472">Membrane</keyword>
<keyword evidence="4" id="KW-1003">Cell membrane</keyword>
<gene>
    <name evidence="12" type="ORF">HF682_14675</name>
</gene>
<dbReference type="SUPFAM" id="SSF48452">
    <property type="entry name" value="TPR-like"/>
    <property type="match status" value="1"/>
</dbReference>
<evidence type="ECO:0000256" key="10">
    <source>
        <dbReference type="SAM" id="Phobius"/>
    </source>
</evidence>
<evidence type="ECO:0000256" key="8">
    <source>
        <dbReference type="ARBA" id="ARBA00023136"/>
    </source>
</evidence>
<comment type="subcellular location">
    <subcellularLocation>
        <location evidence="2">Cell inner membrane</location>
        <topology evidence="2">Multi-pass membrane protein</topology>
    </subcellularLocation>
</comment>
<comment type="function">
    <text evidence="1">Involved in a late step of protoheme IX synthesis.</text>
</comment>
<keyword evidence="7 10" id="KW-1133">Transmembrane helix</keyword>
<dbReference type="UniPathway" id="UPA00252"/>
<name>A0A847SGT2_9NEIS</name>
<dbReference type="InterPro" id="IPR010817">
    <property type="entry name" value="HemY_N"/>
</dbReference>
<dbReference type="RefSeq" id="WP_168878062.1">
    <property type="nucleotide sequence ID" value="NZ_JABAIM010000003.1"/>
</dbReference>
<dbReference type="GO" id="GO:0005886">
    <property type="term" value="C:plasma membrane"/>
    <property type="evidence" value="ECO:0007669"/>
    <property type="project" value="UniProtKB-SubCell"/>
</dbReference>
<dbReference type="GO" id="GO:0042168">
    <property type="term" value="P:heme metabolic process"/>
    <property type="evidence" value="ECO:0007669"/>
    <property type="project" value="InterPro"/>
</dbReference>
<dbReference type="AlphaFoldDB" id="A0A847SGT2"/>
<evidence type="ECO:0000256" key="6">
    <source>
        <dbReference type="ARBA" id="ARBA00022692"/>
    </source>
</evidence>
<protein>
    <recommendedName>
        <fullName evidence="11">HemY N-terminal domain-containing protein</fullName>
    </recommendedName>
</protein>
<evidence type="ECO:0000313" key="13">
    <source>
        <dbReference type="Proteomes" id="UP000587991"/>
    </source>
</evidence>
<evidence type="ECO:0000256" key="1">
    <source>
        <dbReference type="ARBA" id="ARBA00002962"/>
    </source>
</evidence>
<organism evidence="12 13">
    <name type="scientific">Leeia aquatica</name>
    <dbReference type="NCBI Taxonomy" id="2725557"/>
    <lineage>
        <taxon>Bacteria</taxon>
        <taxon>Pseudomonadati</taxon>
        <taxon>Pseudomonadota</taxon>
        <taxon>Betaproteobacteria</taxon>
        <taxon>Neisseriales</taxon>
        <taxon>Leeiaceae</taxon>
        <taxon>Leeia</taxon>
    </lineage>
</organism>
<dbReference type="Pfam" id="PF07219">
    <property type="entry name" value="HemY_N"/>
    <property type="match status" value="1"/>
</dbReference>
<evidence type="ECO:0000256" key="9">
    <source>
        <dbReference type="ARBA" id="ARBA00023244"/>
    </source>
</evidence>
<accession>A0A847SGT2</accession>
<evidence type="ECO:0000256" key="4">
    <source>
        <dbReference type="ARBA" id="ARBA00022475"/>
    </source>
</evidence>
<evidence type="ECO:0000256" key="5">
    <source>
        <dbReference type="ARBA" id="ARBA00022519"/>
    </source>
</evidence>
<evidence type="ECO:0000259" key="11">
    <source>
        <dbReference type="Pfam" id="PF07219"/>
    </source>
</evidence>
<dbReference type="Gene3D" id="1.25.40.10">
    <property type="entry name" value="Tetratricopeptide repeat domain"/>
    <property type="match status" value="1"/>
</dbReference>
<evidence type="ECO:0000256" key="7">
    <source>
        <dbReference type="ARBA" id="ARBA00022989"/>
    </source>
</evidence>
<evidence type="ECO:0000313" key="12">
    <source>
        <dbReference type="EMBL" id="NLR76409.1"/>
    </source>
</evidence>
<evidence type="ECO:0000256" key="2">
    <source>
        <dbReference type="ARBA" id="ARBA00004429"/>
    </source>
</evidence>
<feature type="domain" description="HemY N-terminal" evidence="11">
    <location>
        <begin position="26"/>
        <end position="132"/>
    </location>
</feature>
<proteinExistence type="predicted"/>
<keyword evidence="9" id="KW-0627">Porphyrin biosynthesis</keyword>
<comment type="pathway">
    <text evidence="3">Porphyrin-containing compound metabolism; protoheme biosynthesis.</text>
</comment>
<evidence type="ECO:0000256" key="3">
    <source>
        <dbReference type="ARBA" id="ARBA00004744"/>
    </source>
</evidence>
<keyword evidence="6 10" id="KW-0812">Transmembrane</keyword>
<dbReference type="InterPro" id="IPR005254">
    <property type="entry name" value="Heme_biosyn_assoc_TPR_pro"/>
</dbReference>
<reference evidence="12 13" key="1">
    <citation type="submission" date="2020-04" db="EMBL/GenBank/DDBJ databases">
        <title>Draft genome of Leeia sp. IMCC25680.</title>
        <authorList>
            <person name="Song J."/>
            <person name="Cho J.-C."/>
        </authorList>
    </citation>
    <scope>NUCLEOTIDE SEQUENCE [LARGE SCALE GENOMIC DNA]</scope>
    <source>
        <strain evidence="12 13">IMCC25680</strain>
    </source>
</reference>
<feature type="transmembrane region" description="Helical" evidence="10">
    <location>
        <begin position="44"/>
        <end position="68"/>
    </location>
</feature>
<dbReference type="EMBL" id="JABAIM010000003">
    <property type="protein sequence ID" value="NLR76409.1"/>
    <property type="molecule type" value="Genomic_DNA"/>
</dbReference>
<dbReference type="NCBIfam" id="TIGR00540">
    <property type="entry name" value="TPR_hemY_coli"/>
    <property type="match status" value="1"/>
</dbReference>
<dbReference type="Proteomes" id="UP000587991">
    <property type="component" value="Unassembled WGS sequence"/>
</dbReference>